<proteinExistence type="predicted"/>
<reference evidence="3" key="1">
    <citation type="journal article" date="2019" name="Environ. Microbiol.">
        <title>Fungal ecological strategies reflected in gene transcription - a case study of two litter decomposers.</title>
        <authorList>
            <person name="Barbi F."/>
            <person name="Kohler A."/>
            <person name="Barry K."/>
            <person name="Baskaran P."/>
            <person name="Daum C."/>
            <person name="Fauchery L."/>
            <person name="Ihrmark K."/>
            <person name="Kuo A."/>
            <person name="LaButti K."/>
            <person name="Lipzen A."/>
            <person name="Morin E."/>
            <person name="Grigoriev I.V."/>
            <person name="Henrissat B."/>
            <person name="Lindahl B."/>
            <person name="Martin F."/>
        </authorList>
    </citation>
    <scope>NUCLEOTIDE SEQUENCE</scope>
    <source>
        <strain evidence="3">JB14</strain>
    </source>
</reference>
<feature type="compositionally biased region" description="Polar residues" evidence="1">
    <location>
        <begin position="50"/>
        <end position="61"/>
    </location>
</feature>
<dbReference type="EMBL" id="ML769441">
    <property type="protein sequence ID" value="KAE9401907.1"/>
    <property type="molecule type" value="Genomic_DNA"/>
</dbReference>
<name>A0A6A4HY94_9AGAR</name>
<keyword evidence="4" id="KW-1185">Reference proteome</keyword>
<protein>
    <recommendedName>
        <fullName evidence="2">DUF6589 domain-containing protein</fullName>
    </recommendedName>
</protein>
<organism evidence="3 4">
    <name type="scientific">Gymnopus androsaceus JB14</name>
    <dbReference type="NCBI Taxonomy" id="1447944"/>
    <lineage>
        <taxon>Eukaryota</taxon>
        <taxon>Fungi</taxon>
        <taxon>Dikarya</taxon>
        <taxon>Basidiomycota</taxon>
        <taxon>Agaricomycotina</taxon>
        <taxon>Agaricomycetes</taxon>
        <taxon>Agaricomycetidae</taxon>
        <taxon>Agaricales</taxon>
        <taxon>Marasmiineae</taxon>
        <taxon>Omphalotaceae</taxon>
        <taxon>Gymnopus</taxon>
    </lineage>
</organism>
<evidence type="ECO:0000313" key="3">
    <source>
        <dbReference type="EMBL" id="KAE9401907.1"/>
    </source>
</evidence>
<evidence type="ECO:0000259" key="2">
    <source>
        <dbReference type="Pfam" id="PF20231"/>
    </source>
</evidence>
<dbReference type="Proteomes" id="UP000799118">
    <property type="component" value="Unassembled WGS sequence"/>
</dbReference>
<accession>A0A6A4HY94</accession>
<feature type="compositionally biased region" description="Low complexity" evidence="1">
    <location>
        <begin position="803"/>
        <end position="824"/>
    </location>
</feature>
<feature type="domain" description="DUF6589" evidence="2">
    <location>
        <begin position="447"/>
        <end position="694"/>
    </location>
</feature>
<dbReference type="OrthoDB" id="3019291at2759"/>
<dbReference type="Pfam" id="PF20231">
    <property type="entry name" value="DUF6589"/>
    <property type="match status" value="2"/>
</dbReference>
<evidence type="ECO:0000256" key="1">
    <source>
        <dbReference type="SAM" id="MobiDB-lite"/>
    </source>
</evidence>
<feature type="region of interest" description="Disordered" evidence="1">
    <location>
        <begin position="779"/>
        <end position="865"/>
    </location>
</feature>
<gene>
    <name evidence="3" type="ORF">BT96DRAFT_991740</name>
</gene>
<feature type="region of interest" description="Disordered" evidence="1">
    <location>
        <begin position="50"/>
        <end position="77"/>
    </location>
</feature>
<sequence length="865" mass="95966">MSSGNSSKPYKARPRLKWLTAADASPVISGTYSDSSDYSISSSSLRYQPYSTMRASRSPQDTPAHLPIDENHPKTHHPSLSITIPQIPTYRLSPPPQSALFDPQHLLSSAFVIPPPPIHGRTWKLKRTEDKILQENLDNIADTLRQIGSTFARIIDAIYNHCSAQPSWQSPCVNEQDSAFSLTIHPTSINFAHPSMKAWAAQLCAVQAHQDIKTLTRNDPDHPEYTPAHVSVPHKDGKPVQRVRRPREMCIIASLTPIVNGHNIRVNGYFSMAFGIHLFSAMTEKAQVEMKEIAAKAAENDNVAQALALDNCQQHTSVYEGGGVLPGTWNLKDHLTHVIANERLSMTVESLWKDIDWVHFNDSMELLCIQTLAEEISVLLSHVKTVSKQFRTAPMAIHHIPNDHWMSIQPLGCNSENELSTQGMKRAINDFNSQIGYLEEAAEMLIEVLLETDDLEAYFNDHADNGTLPTFHCLMLTAGILVQQYVSSSAYKRVLSADTQDKVAQINPALVVKTGSPWIAPLCVASKEQIVQGEAEEVACDPDEFDGDCTLANTIVYKLQFGLWLLLDDAIKSGDVRCVMQLLNIWIFWFAGSKHPKYTTYLLELHCLLKYKSSPALQTAILNNYLVKFGFEAQERDLMIEHHVFKLEEMVSRANGKFDGPFYGDIIAPNVNNMTHLNHSLTSAFALGIHKNSHTKPVMSPELKIAMGEFKAVEMHSFCSTQSYNYISQLGLSKGYSKLGPGGKLASFIIDTSRKARFAQVIEDEKNCIAAGDIPMETIHSPSSCIPSSPPPSHPASDMEPTDSTSSDLSDSSDSSDSESFNSDKNPIILAFKNPMSDNSETESKKDDEEMAAAAESDNKDKWSD</sequence>
<dbReference type="AlphaFoldDB" id="A0A6A4HY94"/>
<evidence type="ECO:0000313" key="4">
    <source>
        <dbReference type="Proteomes" id="UP000799118"/>
    </source>
</evidence>
<dbReference type="InterPro" id="IPR046496">
    <property type="entry name" value="DUF6589"/>
</dbReference>
<feature type="domain" description="DUF6589" evidence="2">
    <location>
        <begin position="342"/>
        <end position="443"/>
    </location>
</feature>